<protein>
    <recommendedName>
        <fullName evidence="1">DUF362 domain-containing protein</fullName>
    </recommendedName>
</protein>
<organism evidence="2 3">
    <name type="scientific">Treponema primitia (strain ATCC BAA-887 / DSM 12427 / ZAS-2)</name>
    <dbReference type="NCBI Taxonomy" id="545694"/>
    <lineage>
        <taxon>Bacteria</taxon>
        <taxon>Pseudomonadati</taxon>
        <taxon>Spirochaetota</taxon>
        <taxon>Spirochaetia</taxon>
        <taxon>Spirochaetales</taxon>
        <taxon>Treponemataceae</taxon>
        <taxon>Treponema</taxon>
    </lineage>
</organism>
<accession>F5YQ10</accession>
<evidence type="ECO:0000313" key="2">
    <source>
        <dbReference type="EMBL" id="AEF86952.1"/>
    </source>
</evidence>
<gene>
    <name evidence="2" type="ordered locus">TREPR_2776</name>
</gene>
<evidence type="ECO:0000313" key="3">
    <source>
        <dbReference type="Proteomes" id="UP000009223"/>
    </source>
</evidence>
<dbReference type="Pfam" id="PF04015">
    <property type="entry name" value="DUF362"/>
    <property type="match status" value="1"/>
</dbReference>
<dbReference type="EMBL" id="CP001843">
    <property type="protein sequence ID" value="AEF86952.1"/>
    <property type="molecule type" value="Genomic_DNA"/>
</dbReference>
<dbReference type="KEGG" id="tpi:TREPR_2776"/>
<dbReference type="eggNOG" id="COG2006">
    <property type="taxonomic scope" value="Bacteria"/>
</dbReference>
<dbReference type="AlphaFoldDB" id="F5YQ10"/>
<reference evidence="3" key="1">
    <citation type="submission" date="2009-12" db="EMBL/GenBank/DDBJ databases">
        <title>Complete sequence of Treponema primitia strain ZAS-2.</title>
        <authorList>
            <person name="Tetu S.G."/>
            <person name="Matson E."/>
            <person name="Ren Q."/>
            <person name="Seshadri R."/>
            <person name="Elbourne L."/>
            <person name="Hassan K.A."/>
            <person name="Durkin A."/>
            <person name="Radune D."/>
            <person name="Mohamoud Y."/>
            <person name="Shay R."/>
            <person name="Jin S."/>
            <person name="Zhang X."/>
            <person name="Lucey K."/>
            <person name="Ballor N.R."/>
            <person name="Ottesen E."/>
            <person name="Rosenthal R."/>
            <person name="Allen A."/>
            <person name="Leadbetter J.R."/>
            <person name="Paulsen I.T."/>
        </authorList>
    </citation>
    <scope>NUCLEOTIDE SEQUENCE [LARGE SCALE GENOMIC DNA]</scope>
    <source>
        <strain evidence="3">ATCC BAA-887 / DSM 12427 / ZAS-2</strain>
    </source>
</reference>
<keyword evidence="3" id="KW-1185">Reference proteome</keyword>
<dbReference type="InterPro" id="IPR007160">
    <property type="entry name" value="DUF362"/>
</dbReference>
<dbReference type="Proteomes" id="UP000009223">
    <property type="component" value="Chromosome"/>
</dbReference>
<sequence length="363" mass="39312">MGMEKNEILVIYGKKIEEMAFSLAEAADLADLIRDRDRRIGLKPNLVVARPAADGATTHPEIARGLIRYLQKNGFQNLVILEGSWVGARTGEAFPCCGYTKLAQETGVELIDTQLDSSKPYDCKGMKIEICDSAMGVDFMINLPVMKGHCQTLMTCALKNNKGIMPDKEKRRFHTLGLDKPIAHLNTVAKNDFILVDGICGDLDFEEGGNPVYSGKLYAARDPVLCDAWTASQMGYRPEEIPYIGLAEGLGVGCGDPAKAVIRELSPPSSAIETTPSGKARQYASFIEEDQACSACYANLIFALSRMNHNELNRIKGKICIGQGFKGKPGKLGIGRCTLSCDASLKGCPPGGADIIAFLQKQV</sequence>
<name>F5YQ10_TREPZ</name>
<evidence type="ECO:0000259" key="1">
    <source>
        <dbReference type="Pfam" id="PF04015"/>
    </source>
</evidence>
<dbReference type="HOGENOM" id="CLU_047797_1_0_12"/>
<proteinExistence type="predicted"/>
<feature type="domain" description="DUF362" evidence="1">
    <location>
        <begin position="40"/>
        <end position="231"/>
    </location>
</feature>
<reference evidence="2 3" key="2">
    <citation type="journal article" date="2011" name="ISME J.">
        <title>RNA-seq reveals cooperative metabolic interactions between two termite-gut spirochete species in co-culture.</title>
        <authorList>
            <person name="Rosenthal A.Z."/>
            <person name="Matson E.G."/>
            <person name="Eldar A."/>
            <person name="Leadbetter J.R."/>
        </authorList>
    </citation>
    <scope>NUCLEOTIDE SEQUENCE [LARGE SCALE GENOMIC DNA]</scope>
    <source>
        <strain evidence="3">ATCC BAA-887 / DSM 12427 / ZAS-2</strain>
    </source>
</reference>